<comment type="caution">
    <text evidence="3">The sequence shown here is derived from an EMBL/GenBank/DDBJ whole genome shotgun (WGS) entry which is preliminary data.</text>
</comment>
<keyword evidence="3" id="KW-0328">Glycosyltransferase</keyword>
<evidence type="ECO:0000259" key="1">
    <source>
        <dbReference type="Pfam" id="PF00534"/>
    </source>
</evidence>
<dbReference type="InterPro" id="IPR028098">
    <property type="entry name" value="Glyco_trans_4-like_N"/>
</dbReference>
<dbReference type="Gene3D" id="3.40.50.2000">
    <property type="entry name" value="Glycogen Phosphorylase B"/>
    <property type="match status" value="2"/>
</dbReference>
<dbReference type="CDD" id="cd03801">
    <property type="entry name" value="GT4_PimA-like"/>
    <property type="match status" value="1"/>
</dbReference>
<name>A0ABW2L6Q5_9BACT</name>
<dbReference type="InterPro" id="IPR001296">
    <property type="entry name" value="Glyco_trans_1"/>
</dbReference>
<dbReference type="GO" id="GO:0016757">
    <property type="term" value="F:glycosyltransferase activity"/>
    <property type="evidence" value="ECO:0007669"/>
    <property type="project" value="UniProtKB-KW"/>
</dbReference>
<dbReference type="RefSeq" id="WP_379713019.1">
    <property type="nucleotide sequence ID" value="NZ_JBHTBS010000006.1"/>
</dbReference>
<protein>
    <submittedName>
        <fullName evidence="3">Glycosyltransferase family 4 protein</fullName>
        <ecNumber evidence="3">2.4.-.-</ecNumber>
    </submittedName>
</protein>
<dbReference type="EC" id="2.4.-.-" evidence="3"/>
<accession>A0ABW2L6Q5</accession>
<dbReference type="EMBL" id="JBHTBS010000006">
    <property type="protein sequence ID" value="MFC7338088.1"/>
    <property type="molecule type" value="Genomic_DNA"/>
</dbReference>
<dbReference type="Proteomes" id="UP001596472">
    <property type="component" value="Unassembled WGS sequence"/>
</dbReference>
<evidence type="ECO:0000313" key="4">
    <source>
        <dbReference type="Proteomes" id="UP001596472"/>
    </source>
</evidence>
<keyword evidence="4" id="KW-1185">Reference proteome</keyword>
<proteinExistence type="predicted"/>
<evidence type="ECO:0000259" key="2">
    <source>
        <dbReference type="Pfam" id="PF13439"/>
    </source>
</evidence>
<dbReference type="SUPFAM" id="SSF53756">
    <property type="entry name" value="UDP-Glycosyltransferase/glycogen phosphorylase"/>
    <property type="match status" value="1"/>
</dbReference>
<keyword evidence="3" id="KW-0808">Transferase</keyword>
<evidence type="ECO:0000313" key="3">
    <source>
        <dbReference type="EMBL" id="MFC7338088.1"/>
    </source>
</evidence>
<sequence length="403" mass="44571">MNRERKHVCILAEKFPARSETFILEHAIGLARRGYEVTVVSGGPADGISDSEVKAVSSSGVRMVQHARMRTSGISWIRQIAGVLLRYPVLWRGFRQKRPWNDHEGITASFKYDALRQLKPDVVHIHFGYHALSLHRLGARFPTVVTWHGLDANVFPRWYGEGMYEALFSGSGYHTVGSDFMAGRLRSLGARDSSVTKAAMGVDLTKFPMIDREPSATFRIVSVGRLDEMKGHKYLIDSVSQLMIEGLPVSLRIVGEGPMRKELERQIEESGQGRQIELLGARTSAEILDELRCADLFALTGVVAASGRVETQGVAFIEAQATGLPVVACDVGGVSESLIDGNTGILCKPGDVASIKGAIKFFWENPEERIAFGLRGRDFVKKRFSIEGMLDRFGHLYERIAGH</sequence>
<dbReference type="Pfam" id="PF00534">
    <property type="entry name" value="Glycos_transf_1"/>
    <property type="match status" value="1"/>
</dbReference>
<dbReference type="PANTHER" id="PTHR12526">
    <property type="entry name" value="GLYCOSYLTRANSFERASE"/>
    <property type="match status" value="1"/>
</dbReference>
<reference evidence="4" key="1">
    <citation type="journal article" date="2019" name="Int. J. Syst. Evol. Microbiol.">
        <title>The Global Catalogue of Microorganisms (GCM) 10K type strain sequencing project: providing services to taxonomists for standard genome sequencing and annotation.</title>
        <authorList>
            <consortium name="The Broad Institute Genomics Platform"/>
            <consortium name="The Broad Institute Genome Sequencing Center for Infectious Disease"/>
            <person name="Wu L."/>
            <person name="Ma J."/>
        </authorList>
    </citation>
    <scope>NUCLEOTIDE SEQUENCE [LARGE SCALE GENOMIC DNA]</scope>
    <source>
        <strain evidence="4">CGMCC 4.1467</strain>
    </source>
</reference>
<feature type="domain" description="Glycosyltransferase subfamily 4-like N-terminal" evidence="2">
    <location>
        <begin position="20"/>
        <end position="205"/>
    </location>
</feature>
<dbReference type="PANTHER" id="PTHR12526:SF630">
    <property type="entry name" value="GLYCOSYLTRANSFERASE"/>
    <property type="match status" value="1"/>
</dbReference>
<feature type="domain" description="Glycosyl transferase family 1" evidence="1">
    <location>
        <begin position="216"/>
        <end position="377"/>
    </location>
</feature>
<gene>
    <name evidence="3" type="ORF">ACFQY0_12920</name>
</gene>
<organism evidence="3 4">
    <name type="scientific">Haloferula chungangensis</name>
    <dbReference type="NCBI Taxonomy" id="1048331"/>
    <lineage>
        <taxon>Bacteria</taxon>
        <taxon>Pseudomonadati</taxon>
        <taxon>Verrucomicrobiota</taxon>
        <taxon>Verrucomicrobiia</taxon>
        <taxon>Verrucomicrobiales</taxon>
        <taxon>Verrucomicrobiaceae</taxon>
        <taxon>Haloferula</taxon>
    </lineage>
</organism>
<dbReference type="Pfam" id="PF13439">
    <property type="entry name" value="Glyco_transf_4"/>
    <property type="match status" value="1"/>
</dbReference>